<organism evidence="1 2">
    <name type="scientific">Chromohalobacter moromii</name>
    <dbReference type="NCBI Taxonomy" id="2860329"/>
    <lineage>
        <taxon>Bacteria</taxon>
        <taxon>Pseudomonadati</taxon>
        <taxon>Pseudomonadota</taxon>
        <taxon>Gammaproteobacteria</taxon>
        <taxon>Oceanospirillales</taxon>
        <taxon>Halomonadaceae</taxon>
        <taxon>Chromohalobacter</taxon>
    </lineage>
</organism>
<keyword evidence="2" id="KW-1185">Reference proteome</keyword>
<accession>A0A9X3B4A4</accession>
<sequence>MTDAEYEAWLADLSAPRIVLCELDYAGGTEYIASRPYISRPTDSDPNRAYDDLLVEAIDIETRTDGLISFGEITLVDDGSLWRWVSRAWKGFPVRLYLGGPEWSRDDFRLHARALNGGVSESRRGTLAFSVTDESAQLDEPIDTGSLPEDAGPVPLALGSVFNAPLVRVSTSELTYRASYLAVSSLSPKDAGAAAPHTADLAGGTVTLDNAPGDTLTVDIEESHNTPAAIVSWVADQYGLTLGTLELPAYTVGLYYGSEVTGRQILDELCQGLGAYWYLDALGRLVARQHDIPGEADIVLSIDEIEDGQIALVETEQPWHSLTLRWRRNYAPLRSVAGVIDENNATLAARLQRTWTETKGTQDTADHPLAETPTRDSCIQLEADAITERERLLGLRTVRADVFEIDAFLAPVALGQRIEVEHPATERMIGRVISVSRSPTRSTTTLNVWFPTPWPPGELGDAVDALDIAVNETMPALLEE</sequence>
<name>A0A9X3B4A4_9GAMM</name>
<gene>
    <name evidence="1" type="ORF">KZO87_12170</name>
</gene>
<protein>
    <submittedName>
        <fullName evidence="1">Uncharacterized protein</fullName>
    </submittedName>
</protein>
<dbReference type="AlphaFoldDB" id="A0A9X3B4A4"/>
<reference evidence="1" key="2">
    <citation type="journal article" date="2022" name="Syst. Appl. Microbiol.">
        <title>Chromohalobacter moromii sp. nov., a moderately halophilic bacterium isolated from lupine-based moromi fermentation.</title>
        <authorList>
            <person name="Lulf R.H."/>
            <person name="Hilgarth M."/>
            <person name="Ehrmann M.A."/>
        </authorList>
    </citation>
    <scope>NUCLEOTIDE SEQUENCE</scope>
    <source>
        <strain evidence="1">TMW 2.2304</strain>
    </source>
</reference>
<dbReference type="EMBL" id="JAHXDE010000004">
    <property type="protein sequence ID" value="MCT8506130.1"/>
    <property type="molecule type" value="Genomic_DNA"/>
</dbReference>
<proteinExistence type="predicted"/>
<dbReference type="Proteomes" id="UP001145353">
    <property type="component" value="Unassembled WGS sequence"/>
</dbReference>
<comment type="caution">
    <text evidence="1">The sequence shown here is derived from an EMBL/GenBank/DDBJ whole genome shotgun (WGS) entry which is preliminary data.</text>
</comment>
<reference evidence="1" key="1">
    <citation type="submission" date="2021-07" db="EMBL/GenBank/DDBJ databases">
        <authorList>
            <person name="Luelf R.H."/>
        </authorList>
    </citation>
    <scope>NUCLEOTIDE SEQUENCE</scope>
    <source>
        <strain evidence="1">TMW 2.2304</strain>
    </source>
</reference>
<evidence type="ECO:0000313" key="1">
    <source>
        <dbReference type="EMBL" id="MCT8506130.1"/>
    </source>
</evidence>
<evidence type="ECO:0000313" key="2">
    <source>
        <dbReference type="Proteomes" id="UP001145353"/>
    </source>
</evidence>
<dbReference type="RefSeq" id="WP_261536032.1">
    <property type="nucleotide sequence ID" value="NZ_JAHXDE010000004.1"/>
</dbReference>